<accession>A0ABW2GPF8</accession>
<evidence type="ECO:0000313" key="2">
    <source>
        <dbReference type="Proteomes" id="UP001596392"/>
    </source>
</evidence>
<keyword evidence="2" id="KW-1185">Reference proteome</keyword>
<comment type="caution">
    <text evidence="1">The sequence shown here is derived from an EMBL/GenBank/DDBJ whole genome shotgun (WGS) entry which is preliminary data.</text>
</comment>
<dbReference type="Proteomes" id="UP001596392">
    <property type="component" value="Unassembled WGS sequence"/>
</dbReference>
<organism evidence="1 2">
    <name type="scientific">Catellatospora aurea</name>
    <dbReference type="NCBI Taxonomy" id="1337874"/>
    <lineage>
        <taxon>Bacteria</taxon>
        <taxon>Bacillati</taxon>
        <taxon>Actinomycetota</taxon>
        <taxon>Actinomycetes</taxon>
        <taxon>Micromonosporales</taxon>
        <taxon>Micromonosporaceae</taxon>
        <taxon>Catellatospora</taxon>
    </lineage>
</organism>
<dbReference type="EMBL" id="JBHTAC010000004">
    <property type="protein sequence ID" value="MFC7241920.1"/>
    <property type="molecule type" value="Genomic_DNA"/>
</dbReference>
<protein>
    <submittedName>
        <fullName evidence="1">Uncharacterized protein</fullName>
    </submittedName>
</protein>
<reference evidence="2" key="1">
    <citation type="journal article" date="2019" name="Int. J. Syst. Evol. Microbiol.">
        <title>The Global Catalogue of Microorganisms (GCM) 10K type strain sequencing project: providing services to taxonomists for standard genome sequencing and annotation.</title>
        <authorList>
            <consortium name="The Broad Institute Genomics Platform"/>
            <consortium name="The Broad Institute Genome Sequencing Center for Infectious Disease"/>
            <person name="Wu L."/>
            <person name="Ma J."/>
        </authorList>
    </citation>
    <scope>NUCLEOTIDE SEQUENCE [LARGE SCALE GENOMIC DNA]</scope>
    <source>
        <strain evidence="2">CGMCC 1.9106</strain>
    </source>
</reference>
<sequence>MADVITMADERAATAIRTLKSLDFGVTPGNLGTPLETLYFQTGHIVYDKQTGHQGVIGPG</sequence>
<name>A0ABW2GPF8_9ACTN</name>
<proteinExistence type="predicted"/>
<gene>
    <name evidence="1" type="ORF">ACFQO7_05445</name>
</gene>
<dbReference type="RefSeq" id="WP_376805360.1">
    <property type="nucleotide sequence ID" value="NZ_JBHTAC010000004.1"/>
</dbReference>
<evidence type="ECO:0000313" key="1">
    <source>
        <dbReference type="EMBL" id="MFC7241920.1"/>
    </source>
</evidence>